<organism evidence="1 2">
    <name type="scientific">Actinomadura alba</name>
    <dbReference type="NCBI Taxonomy" id="406431"/>
    <lineage>
        <taxon>Bacteria</taxon>
        <taxon>Bacillati</taxon>
        <taxon>Actinomycetota</taxon>
        <taxon>Actinomycetes</taxon>
        <taxon>Streptosporangiales</taxon>
        <taxon>Thermomonosporaceae</taxon>
        <taxon>Actinomadura</taxon>
    </lineage>
</organism>
<comment type="caution">
    <text evidence="1">The sequence shown here is derived from an EMBL/GenBank/DDBJ whole genome shotgun (WGS) entry which is preliminary data.</text>
</comment>
<gene>
    <name evidence="1" type="ORF">HKK74_23375</name>
</gene>
<protein>
    <submittedName>
        <fullName evidence="1">Ester cyclase</fullName>
    </submittedName>
</protein>
<dbReference type="Gene3D" id="3.10.450.50">
    <property type="match status" value="1"/>
</dbReference>
<dbReference type="InterPro" id="IPR032710">
    <property type="entry name" value="NTF2-like_dom_sf"/>
</dbReference>
<name>A0ABR7LVD1_9ACTN</name>
<dbReference type="Proteomes" id="UP000805614">
    <property type="component" value="Unassembled WGS sequence"/>
</dbReference>
<dbReference type="RefSeq" id="WP_187245421.1">
    <property type="nucleotide sequence ID" value="NZ_BAAAOK010000015.1"/>
</dbReference>
<proteinExistence type="predicted"/>
<sequence length="186" mass="20667">MSSSKKSDDATTGTGDGLKDIAGELINRAFNQQDFDVIDKIAHPECRYSVQAQPSLGNAEFVSFIRGQARGMPDMRIEVLDAIEDGDLVALRTSLSGTHKGELMRTPPTGQRLRIEEMVLLRFDDDGRLRHYRQESDYVEMMVQIGIMPPARTGTLGMIGHAFSSAVRFARLKRQARRQAVSAVAR</sequence>
<evidence type="ECO:0000313" key="2">
    <source>
        <dbReference type="Proteomes" id="UP000805614"/>
    </source>
</evidence>
<keyword evidence="2" id="KW-1185">Reference proteome</keyword>
<reference evidence="1 2" key="1">
    <citation type="submission" date="2020-06" db="EMBL/GenBank/DDBJ databases">
        <title>Actinomadura xiongansis sp. nov., isolated from soil of Baiyangdian.</title>
        <authorList>
            <person name="Zhang X."/>
        </authorList>
    </citation>
    <scope>NUCLEOTIDE SEQUENCE [LARGE SCALE GENOMIC DNA]</scope>
    <source>
        <strain evidence="1 2">HBUM206468</strain>
    </source>
</reference>
<dbReference type="PANTHER" id="PTHR38436:SF1">
    <property type="entry name" value="ESTER CYCLASE"/>
    <property type="match status" value="1"/>
</dbReference>
<dbReference type="SUPFAM" id="SSF54427">
    <property type="entry name" value="NTF2-like"/>
    <property type="match status" value="1"/>
</dbReference>
<dbReference type="PANTHER" id="PTHR38436">
    <property type="entry name" value="POLYKETIDE CYCLASE SNOAL-LIKE DOMAIN"/>
    <property type="match status" value="1"/>
</dbReference>
<dbReference type="InterPro" id="IPR009959">
    <property type="entry name" value="Cyclase_SnoaL-like"/>
</dbReference>
<evidence type="ECO:0000313" key="1">
    <source>
        <dbReference type="EMBL" id="MBC6468415.1"/>
    </source>
</evidence>
<dbReference type="Pfam" id="PF07366">
    <property type="entry name" value="SnoaL"/>
    <property type="match status" value="1"/>
</dbReference>
<dbReference type="EMBL" id="JABVEC010000018">
    <property type="protein sequence ID" value="MBC6468415.1"/>
    <property type="molecule type" value="Genomic_DNA"/>
</dbReference>
<accession>A0ABR7LVD1</accession>